<evidence type="ECO:0000313" key="7">
    <source>
        <dbReference type="Proteomes" id="UP000253065"/>
    </source>
</evidence>
<dbReference type="RefSeq" id="WP_113880601.1">
    <property type="nucleotide sequence ID" value="NZ_QNSA01000014.1"/>
</dbReference>
<dbReference type="Gene3D" id="3.40.50.2000">
    <property type="entry name" value="Glycogen Phosphorylase B"/>
    <property type="match status" value="1"/>
</dbReference>
<sequence>MRIAFRADASVQIGTGHVMRCLTLADALRAQGHECLFICRDHSGNLSDLIARRGFELHLLSQEPGALHSAGSEDAAAPEHAQWLGVPWQQDAAQTLNALNGKKNDWLVVDHYALDAGWERRVAAQASKIMVIDDLADRPHECQLLLDQNLGRKAQDYDDLIPEACTRLIGPHYALLRPEFAELREASLERRKTPKLERILITLGGVDQNNVTGQVLDALAQSSLPPETELDIVMGASAPALETVRQQSEALPFRSSVSVNVSDMAERMYMADLCIGAAGSTSWERCCLGLPSIMVVLAENQREIGHALELSGAAYLLDKEELPGRLGPLLDRLRISSSSMVELSGRANAICDGGGSTRLVKELSRNEMR</sequence>
<dbReference type="Gene3D" id="3.40.50.11190">
    <property type="match status" value="1"/>
</dbReference>
<feature type="binding site" evidence="2">
    <location>
        <position position="177"/>
    </location>
    <ligand>
        <name>substrate</name>
    </ligand>
</feature>
<dbReference type="EMBL" id="QNSA01000014">
    <property type="protein sequence ID" value="RBP69255.1"/>
    <property type="molecule type" value="Genomic_DNA"/>
</dbReference>
<evidence type="ECO:0000313" key="6">
    <source>
        <dbReference type="Proteomes" id="UP000252795"/>
    </source>
</evidence>
<dbReference type="NCBIfam" id="TIGR03590">
    <property type="entry name" value="PseG"/>
    <property type="match status" value="1"/>
</dbReference>
<dbReference type="GO" id="GO:0016758">
    <property type="term" value="F:hexosyltransferase activity"/>
    <property type="evidence" value="ECO:0007669"/>
    <property type="project" value="InterPro"/>
</dbReference>
<dbReference type="Proteomes" id="UP000253065">
    <property type="component" value="Unassembled WGS sequence"/>
</dbReference>
<accession>A0A368UTL8</accession>
<evidence type="ECO:0000313" key="5">
    <source>
        <dbReference type="EMBL" id="RCW30734.1"/>
    </source>
</evidence>
<dbReference type="GO" id="GO:0016787">
    <property type="term" value="F:hydrolase activity"/>
    <property type="evidence" value="ECO:0007669"/>
    <property type="project" value="UniProtKB-KW"/>
</dbReference>
<dbReference type="Proteomes" id="UP000252795">
    <property type="component" value="Unassembled WGS sequence"/>
</dbReference>
<evidence type="ECO:0000313" key="4">
    <source>
        <dbReference type="EMBL" id="RBP69255.1"/>
    </source>
</evidence>
<proteinExistence type="predicted"/>
<dbReference type="PANTHER" id="PTHR21015">
    <property type="entry name" value="UDP-N-ACETYLGLUCOSAMINE--N-ACETYLMURAMYL-(PENTAPEPTIDE) PYROPHOSPHORYL-UNDECAPRENOL N-ACETYLGLUCOSAMINE TRANSFERASE 1"/>
    <property type="match status" value="1"/>
</dbReference>
<name>A0A368UTL8_MARNT</name>
<dbReference type="EMBL" id="QPJB01000014">
    <property type="protein sequence ID" value="RCW30734.1"/>
    <property type="molecule type" value="Genomic_DNA"/>
</dbReference>
<evidence type="ECO:0000256" key="2">
    <source>
        <dbReference type="PIRSR" id="PIRSR620023-2"/>
    </source>
</evidence>
<dbReference type="Pfam" id="PF04101">
    <property type="entry name" value="Glyco_tran_28_C"/>
    <property type="match status" value="1"/>
</dbReference>
<feature type="active site" description="Proton acceptor" evidence="1">
    <location>
        <position position="17"/>
    </location>
</feature>
<dbReference type="PANTHER" id="PTHR21015:SF22">
    <property type="entry name" value="GLYCOSYLTRANSFERASE"/>
    <property type="match status" value="1"/>
</dbReference>
<dbReference type="InterPro" id="IPR020023">
    <property type="entry name" value="PseG"/>
</dbReference>
<reference evidence="5 6" key="1">
    <citation type="submission" date="2018-07" db="EMBL/GenBank/DDBJ databases">
        <title>Freshwater and sediment microbial communities from various areas in North America, analyzing microbe dynamics in response to fracking.</title>
        <authorList>
            <person name="Lamendella R."/>
        </authorList>
    </citation>
    <scope>NUCLEOTIDE SEQUENCE [LARGE SCALE GENOMIC DNA]</scope>
    <source>
        <strain evidence="5 6">114E</strain>
        <strain evidence="4 7">114E_o</strain>
    </source>
</reference>
<dbReference type="SUPFAM" id="SSF53756">
    <property type="entry name" value="UDP-Glycosyltransferase/glycogen phosphorylase"/>
    <property type="match status" value="1"/>
</dbReference>
<feature type="binding site" evidence="2">
    <location>
        <position position="284"/>
    </location>
    <ligand>
        <name>substrate</name>
    </ligand>
</feature>
<comment type="caution">
    <text evidence="5">The sequence shown here is derived from an EMBL/GenBank/DDBJ whole genome shotgun (WGS) entry which is preliminary data.</text>
</comment>
<dbReference type="AlphaFoldDB" id="A0A368UTL8"/>
<gene>
    <name evidence="5" type="ORF">DET51_11420</name>
    <name evidence="4" type="ORF">DET64_11420</name>
</gene>
<keyword evidence="7" id="KW-1185">Reference proteome</keyword>
<evidence type="ECO:0000256" key="1">
    <source>
        <dbReference type="PIRSR" id="PIRSR620023-1"/>
    </source>
</evidence>
<feature type="domain" description="Glycosyl transferase family 28 C-terminal" evidence="3">
    <location>
        <begin position="199"/>
        <end position="334"/>
    </location>
</feature>
<keyword evidence="5" id="KW-0378">Hydrolase</keyword>
<organism evidence="5 6">
    <name type="scientific">Marinobacter nauticus</name>
    <name type="common">Marinobacter hydrocarbonoclasticus</name>
    <name type="synonym">Marinobacter aquaeolei</name>
    <dbReference type="NCBI Taxonomy" id="2743"/>
    <lineage>
        <taxon>Bacteria</taxon>
        <taxon>Pseudomonadati</taxon>
        <taxon>Pseudomonadota</taxon>
        <taxon>Gammaproteobacteria</taxon>
        <taxon>Pseudomonadales</taxon>
        <taxon>Marinobacteraceae</taxon>
        <taxon>Marinobacter</taxon>
    </lineage>
</organism>
<evidence type="ECO:0000259" key="3">
    <source>
        <dbReference type="Pfam" id="PF04101"/>
    </source>
</evidence>
<protein>
    <submittedName>
        <fullName evidence="5">UDP-2,4-diacetamido-2,4, 6-trideoxy-beta-L-altropyranose hydrolase</fullName>
    </submittedName>
</protein>
<dbReference type="InterPro" id="IPR007235">
    <property type="entry name" value="Glyco_trans_28_C"/>
</dbReference>